<name>G8ZMF7_TORDE</name>
<feature type="compositionally biased region" description="Low complexity" evidence="1">
    <location>
        <begin position="516"/>
        <end position="527"/>
    </location>
</feature>
<dbReference type="GO" id="GO:0004402">
    <property type="term" value="F:histone acetyltransferase activity"/>
    <property type="evidence" value="ECO:0007669"/>
    <property type="project" value="EnsemblFungi"/>
</dbReference>
<dbReference type="eggNOG" id="ENOG502QWTP">
    <property type="taxonomic scope" value="Eukaryota"/>
</dbReference>
<dbReference type="InterPro" id="IPR058707">
    <property type="entry name" value="AHC1_N"/>
</dbReference>
<dbReference type="InterPro" id="IPR058708">
    <property type="entry name" value="AHC1_C"/>
</dbReference>
<reference evidence="5 6" key="1">
    <citation type="journal article" date="2011" name="Proc. Natl. Acad. Sci. U.S.A.">
        <title>Evolutionary erosion of yeast sex chromosomes by mating-type switching accidents.</title>
        <authorList>
            <person name="Gordon J.L."/>
            <person name="Armisen D."/>
            <person name="Proux-Wera E."/>
            <person name="Oheigeartaigh S.S."/>
            <person name="Byrne K.P."/>
            <person name="Wolfe K.H."/>
        </authorList>
    </citation>
    <scope>NUCLEOTIDE SEQUENCE [LARGE SCALE GENOMIC DNA]</scope>
    <source>
        <strain evidence="6">ATCC 10662 / CBS 1146 / NBRC 0425 / NCYC 2629 / NRRL Y-866</strain>
    </source>
</reference>
<dbReference type="Pfam" id="PF25910">
    <property type="entry name" value="AHC1_N"/>
    <property type="match status" value="1"/>
</dbReference>
<dbReference type="InterPro" id="IPR058706">
    <property type="entry name" value="zf-C2H2_AHC1-like"/>
</dbReference>
<evidence type="ECO:0000259" key="4">
    <source>
        <dbReference type="Pfam" id="PF25911"/>
    </source>
</evidence>
<feature type="compositionally biased region" description="Polar residues" evidence="1">
    <location>
        <begin position="489"/>
        <end position="505"/>
    </location>
</feature>
<dbReference type="FunCoup" id="G8ZMF7">
    <property type="interactions" value="273"/>
</dbReference>
<dbReference type="KEGG" id="tdl:TDEL_0A04690"/>
<dbReference type="HOGENOM" id="CLU_036203_0_0_1"/>
<feature type="domain" description="AHC1 C-terminal" evidence="4">
    <location>
        <begin position="424"/>
        <end position="448"/>
    </location>
</feature>
<feature type="compositionally biased region" description="Basic and acidic residues" evidence="1">
    <location>
        <begin position="539"/>
        <end position="560"/>
    </location>
</feature>
<evidence type="ECO:0008006" key="7">
    <source>
        <dbReference type="Google" id="ProtNLM"/>
    </source>
</evidence>
<dbReference type="STRING" id="1076872.G8ZMF7"/>
<evidence type="ECO:0000313" key="6">
    <source>
        <dbReference type="Proteomes" id="UP000005627"/>
    </source>
</evidence>
<accession>G8ZMF7</accession>
<feature type="compositionally biased region" description="Basic residues" evidence="1">
    <location>
        <begin position="576"/>
        <end position="586"/>
    </location>
</feature>
<dbReference type="Pfam" id="PF25911">
    <property type="entry name" value="AHC1_C"/>
    <property type="match status" value="1"/>
</dbReference>
<evidence type="ECO:0000259" key="3">
    <source>
        <dbReference type="Pfam" id="PF25910"/>
    </source>
</evidence>
<proteinExistence type="predicted"/>
<feature type="domain" description="AHC1-like C2H2 zinc-finger" evidence="2">
    <location>
        <begin position="294"/>
        <end position="389"/>
    </location>
</feature>
<dbReference type="GO" id="GO:0140671">
    <property type="term" value="C:ADA complex"/>
    <property type="evidence" value="ECO:0007669"/>
    <property type="project" value="EnsemblFungi"/>
</dbReference>
<dbReference type="GeneID" id="11503178"/>
<feature type="compositionally biased region" description="Basic and acidic residues" evidence="1">
    <location>
        <begin position="74"/>
        <end position="92"/>
    </location>
</feature>
<feature type="region of interest" description="Disordered" evidence="1">
    <location>
        <begin position="448"/>
        <end position="592"/>
    </location>
</feature>
<feature type="region of interest" description="Disordered" evidence="1">
    <location>
        <begin position="71"/>
        <end position="93"/>
    </location>
</feature>
<gene>
    <name evidence="5" type="primary">TDEL0A04690</name>
    <name evidence="5" type="ORF">TDEL_0A04690</name>
</gene>
<dbReference type="InParanoid" id="G8ZMF7"/>
<dbReference type="AlphaFoldDB" id="G8ZMF7"/>
<evidence type="ECO:0000313" key="5">
    <source>
        <dbReference type="EMBL" id="CCE89801.1"/>
    </source>
</evidence>
<evidence type="ECO:0000256" key="1">
    <source>
        <dbReference type="SAM" id="MobiDB-lite"/>
    </source>
</evidence>
<keyword evidence="6" id="KW-1185">Reference proteome</keyword>
<evidence type="ECO:0000259" key="2">
    <source>
        <dbReference type="Pfam" id="PF25909"/>
    </source>
</evidence>
<feature type="domain" description="AHC1 N-terminal" evidence="3">
    <location>
        <begin position="100"/>
        <end position="177"/>
    </location>
</feature>
<dbReference type="OrthoDB" id="5355528at2759"/>
<dbReference type="RefSeq" id="XP_003679012.1">
    <property type="nucleotide sequence ID" value="XM_003678964.1"/>
</dbReference>
<organism evidence="5 6">
    <name type="scientific">Torulaspora delbrueckii</name>
    <name type="common">Yeast</name>
    <name type="synonym">Candida colliculosa</name>
    <dbReference type="NCBI Taxonomy" id="4950"/>
    <lineage>
        <taxon>Eukaryota</taxon>
        <taxon>Fungi</taxon>
        <taxon>Dikarya</taxon>
        <taxon>Ascomycota</taxon>
        <taxon>Saccharomycotina</taxon>
        <taxon>Saccharomycetes</taxon>
        <taxon>Saccharomycetales</taxon>
        <taxon>Saccharomycetaceae</taxon>
        <taxon>Torulaspora</taxon>
    </lineage>
</organism>
<dbReference type="Proteomes" id="UP000005627">
    <property type="component" value="Chromosome 1"/>
</dbReference>
<feature type="region of interest" description="Disordered" evidence="1">
    <location>
        <begin position="389"/>
        <end position="421"/>
    </location>
</feature>
<feature type="compositionally biased region" description="Low complexity" evidence="1">
    <location>
        <begin position="474"/>
        <end position="488"/>
    </location>
</feature>
<feature type="region of interest" description="Disordered" evidence="1">
    <location>
        <begin position="29"/>
        <end position="55"/>
    </location>
</feature>
<protein>
    <recommendedName>
        <fullName evidence="7">Protein AHC1</fullName>
    </recommendedName>
</protein>
<sequence length="592" mass="65890">MDDQSDSMSMHNSIGASNASGTVAGQVLFMDSHDVPPRTNPHPPHSGYYQVATPKSPHELILDDQDVDLASQRDNFHDPNSRHGHDGDKRQDSLMGRLAGESEETERLKYETAKTEILEKLHLQTLISHKEAQGIQREIKRVDAQMTLLRKLHDDQELQKKVEEHTERQNDRVRRQLLEANTVANSSGYLADMSTFSSFAGFSSNPPLSAGSFIPTHHYHTRSKSSGNVTEVAHLRPANSTIIDMRLAGSKSIPTGTNQFHDLGPDVQSFRPNQMNMHHRRNYSSTCLTSNSGVVGKNEDNEAIFRRYDGILIIIKCSFCPRSGFTSAQGIVNHTRLKHGKTYSSQPLAVLHNQKLIEEKKQDPQVLEKFKELGKDPYKEYLPSEVAIPCSAPKSNQREPSPKQTNIKNKDAVSESQSPRLTNHLKKLYNKGDFEDLVEMVNDASKDLEVVLKQPSPESSESEEDDGKQETESESAAASSVNSNTPNAESSSSKPESTQAPSTSPLEKAIGGNQETSSTASPSPAASGQRRSSRKRKNEQREIAKELQERARPAEKKARPDVLALTSVPEHDKRSSHYNLRAKSKLRNNSFH</sequence>
<dbReference type="Pfam" id="PF25909">
    <property type="entry name" value="zf-C2H2_AHC1"/>
    <property type="match status" value="1"/>
</dbReference>
<dbReference type="GO" id="GO:1990414">
    <property type="term" value="P:replication-born double-strand break repair via sister chromatid exchange"/>
    <property type="evidence" value="ECO:0007669"/>
    <property type="project" value="EnsemblFungi"/>
</dbReference>
<dbReference type="EMBL" id="HE616742">
    <property type="protein sequence ID" value="CCE89801.1"/>
    <property type="molecule type" value="Genomic_DNA"/>
</dbReference>